<dbReference type="EMBL" id="CAJOBC010084917">
    <property type="protein sequence ID" value="CAF4324189.1"/>
    <property type="molecule type" value="Genomic_DNA"/>
</dbReference>
<dbReference type="OrthoDB" id="5986190at2759"/>
<organism evidence="2 5">
    <name type="scientific">Didymodactylos carnosus</name>
    <dbReference type="NCBI Taxonomy" id="1234261"/>
    <lineage>
        <taxon>Eukaryota</taxon>
        <taxon>Metazoa</taxon>
        <taxon>Spiralia</taxon>
        <taxon>Gnathifera</taxon>
        <taxon>Rotifera</taxon>
        <taxon>Eurotatoria</taxon>
        <taxon>Bdelloidea</taxon>
        <taxon>Philodinida</taxon>
        <taxon>Philodinidae</taxon>
        <taxon>Didymodactylos</taxon>
    </lineage>
</organism>
<dbReference type="Proteomes" id="UP000677228">
    <property type="component" value="Unassembled WGS sequence"/>
</dbReference>
<keyword evidence="5" id="KW-1185">Reference proteome</keyword>
<dbReference type="EMBL" id="CAJNOK010028490">
    <property type="protein sequence ID" value="CAF1435458.1"/>
    <property type="molecule type" value="Genomic_DNA"/>
</dbReference>
<evidence type="ECO:0000313" key="2">
    <source>
        <dbReference type="EMBL" id="CAF1450708.1"/>
    </source>
</evidence>
<evidence type="ECO:0000313" key="4">
    <source>
        <dbReference type="EMBL" id="CAF4324189.1"/>
    </source>
</evidence>
<dbReference type="Proteomes" id="UP000682733">
    <property type="component" value="Unassembled WGS sequence"/>
</dbReference>
<name>A0A815PL06_9BILA</name>
<evidence type="ECO:0000313" key="5">
    <source>
        <dbReference type="Proteomes" id="UP000663829"/>
    </source>
</evidence>
<dbReference type="EMBL" id="CAJOBA010050282">
    <property type="protein sequence ID" value="CAF4232810.1"/>
    <property type="molecule type" value="Genomic_DNA"/>
</dbReference>
<dbReference type="Proteomes" id="UP000663829">
    <property type="component" value="Unassembled WGS sequence"/>
</dbReference>
<protein>
    <submittedName>
        <fullName evidence="2">Uncharacterized protein</fullName>
    </submittedName>
</protein>
<comment type="caution">
    <text evidence="2">The sequence shown here is derived from an EMBL/GenBank/DDBJ whole genome shotgun (WGS) entry which is preliminary data.</text>
</comment>
<dbReference type="AlphaFoldDB" id="A0A815PL06"/>
<gene>
    <name evidence="2" type="ORF">GPM918_LOCUS34728</name>
    <name evidence="1" type="ORF">OVA965_LOCUS34221</name>
    <name evidence="4" type="ORF">SRO942_LOCUS35435</name>
    <name evidence="3" type="ORF">TMI583_LOCUS35135</name>
</gene>
<dbReference type="EMBL" id="CAJNOQ010019465">
    <property type="protein sequence ID" value="CAF1450708.1"/>
    <property type="molecule type" value="Genomic_DNA"/>
</dbReference>
<dbReference type="Proteomes" id="UP000681722">
    <property type="component" value="Unassembled WGS sequence"/>
</dbReference>
<reference evidence="2" key="1">
    <citation type="submission" date="2021-02" db="EMBL/GenBank/DDBJ databases">
        <authorList>
            <person name="Nowell W R."/>
        </authorList>
    </citation>
    <scope>NUCLEOTIDE SEQUENCE</scope>
</reference>
<dbReference type="Gene3D" id="1.25.40.10">
    <property type="entry name" value="Tetratricopeptide repeat domain"/>
    <property type="match status" value="1"/>
</dbReference>
<accession>A0A815PL06</accession>
<evidence type="ECO:0000313" key="3">
    <source>
        <dbReference type="EMBL" id="CAF4232810.1"/>
    </source>
</evidence>
<proteinExistence type="predicted"/>
<sequence>MQVEFSCSLEILELNILFIFDNAKDADNISELIINLPNNVRTIITIKNNNLKDNFKFGNESNLEMKPLTRSECIEYIQNVDKKRKFNQFQAEKLIDLIKTNEKEVYSFKLSKHCIYLDENFISIDILKEILTEEKSNNEIDIDKEKQALEDLSLKTKLLEKLVKAVDNKMSEIHDMPNGDWTKAEIYYRHAYKLINMNLPQEIQDNENLATLYLKIAKYDENIIYNFDNLIKYYENNSKIIKTLYDGSHPDVARSLNNVGSTYHKLGDAQKGLQYRVEALEMFRDLYKGSH</sequence>
<dbReference type="InterPro" id="IPR011990">
    <property type="entry name" value="TPR-like_helical_dom_sf"/>
</dbReference>
<dbReference type="SUPFAM" id="SSF48452">
    <property type="entry name" value="TPR-like"/>
    <property type="match status" value="1"/>
</dbReference>
<evidence type="ECO:0000313" key="1">
    <source>
        <dbReference type="EMBL" id="CAF1435458.1"/>
    </source>
</evidence>
<dbReference type="Pfam" id="PF13424">
    <property type="entry name" value="TPR_12"/>
    <property type="match status" value="1"/>
</dbReference>